<comment type="caution">
    <text evidence="1">The sequence shown here is derived from an EMBL/GenBank/DDBJ whole genome shotgun (WGS) entry which is preliminary data.</text>
</comment>
<evidence type="ECO:0000313" key="1">
    <source>
        <dbReference type="EMBL" id="OAF63864.1"/>
    </source>
</evidence>
<gene>
    <name evidence="1" type="ORF">A3Q56_08409</name>
</gene>
<organism evidence="1 2">
    <name type="scientific">Intoshia linei</name>
    <dbReference type="NCBI Taxonomy" id="1819745"/>
    <lineage>
        <taxon>Eukaryota</taxon>
        <taxon>Metazoa</taxon>
        <taxon>Spiralia</taxon>
        <taxon>Lophotrochozoa</taxon>
        <taxon>Mesozoa</taxon>
        <taxon>Orthonectida</taxon>
        <taxon>Rhopaluridae</taxon>
        <taxon>Intoshia</taxon>
    </lineage>
</organism>
<sequence length="89" mass="10938">MTVRRRVCRQYCMTVDTNAHSTPKSEQRNHNICFIQDSDEYRFYSRKWNKEYMSEIPNWCRIKFNSDEECLVYLMKHYAVAFVNGDYEF</sequence>
<reference evidence="1 2" key="1">
    <citation type="submission" date="2016-04" db="EMBL/GenBank/DDBJ databases">
        <title>The genome of Intoshia linei affirms orthonectids as highly simplified spiralians.</title>
        <authorList>
            <person name="Mikhailov K.V."/>
            <person name="Slusarev G.S."/>
            <person name="Nikitin M.A."/>
            <person name="Logacheva M.D."/>
            <person name="Penin A."/>
            <person name="Aleoshin V."/>
            <person name="Panchin Y.V."/>
        </authorList>
    </citation>
    <scope>NUCLEOTIDE SEQUENCE [LARGE SCALE GENOMIC DNA]</scope>
    <source>
        <strain evidence="1">Intl2013</strain>
        <tissue evidence="1">Whole animal</tissue>
    </source>
</reference>
<protein>
    <submittedName>
        <fullName evidence="1">Uncharacterized protein</fullName>
    </submittedName>
</protein>
<name>A0A177ARI9_9BILA</name>
<accession>A0A177ARI9</accession>
<keyword evidence="2" id="KW-1185">Reference proteome</keyword>
<evidence type="ECO:0000313" key="2">
    <source>
        <dbReference type="Proteomes" id="UP000078046"/>
    </source>
</evidence>
<dbReference type="AlphaFoldDB" id="A0A177ARI9"/>
<proteinExistence type="predicted"/>
<dbReference type="Proteomes" id="UP000078046">
    <property type="component" value="Unassembled WGS sequence"/>
</dbReference>
<dbReference type="EMBL" id="LWCA01002442">
    <property type="protein sequence ID" value="OAF63864.1"/>
    <property type="molecule type" value="Genomic_DNA"/>
</dbReference>